<keyword evidence="1" id="KW-0472">Membrane</keyword>
<dbReference type="HOGENOM" id="CLU_159215_0_0_6"/>
<dbReference type="EMBL" id="FO704551">
    <property type="protein sequence ID" value="CDG22226.1"/>
    <property type="molecule type" value="Genomic_DNA"/>
</dbReference>
<proteinExistence type="predicted"/>
<evidence type="ECO:0000313" key="3">
    <source>
        <dbReference type="Proteomes" id="UP000032735"/>
    </source>
</evidence>
<feature type="transmembrane region" description="Helical" evidence="1">
    <location>
        <begin position="90"/>
        <end position="109"/>
    </location>
</feature>
<dbReference type="RefSeq" id="WP_052708302.1">
    <property type="nucleotide sequence ID" value="NZ_FO704551.1"/>
</dbReference>
<accession>A0A068R5T4</accession>
<keyword evidence="1" id="KW-0812">Transmembrane</keyword>
<evidence type="ECO:0000256" key="1">
    <source>
        <dbReference type="SAM" id="Phobius"/>
    </source>
</evidence>
<dbReference type="Proteomes" id="UP000032735">
    <property type="component" value="Chromosome"/>
</dbReference>
<feature type="transmembrane region" description="Helical" evidence="1">
    <location>
        <begin position="21"/>
        <end position="39"/>
    </location>
</feature>
<evidence type="ECO:0000313" key="2">
    <source>
        <dbReference type="EMBL" id="CDG22226.1"/>
    </source>
</evidence>
<dbReference type="OrthoDB" id="6547738at2"/>
<sequence>MMAETTKAQGIRLVKKGIRTALMITVVTIITLVIGGLGLHHAEKLTGLYHWIAKTKPFWLVWRLSLYLVLVWGGWKIWLITKDKQEYRAVLLRMMVVSLLFILLGEYALSASQGSVS</sequence>
<gene>
    <name evidence="2" type="ORF">XPG1_2574</name>
</gene>
<dbReference type="KEGG" id="xpo:XPG1_2574"/>
<organism evidence="2 3">
    <name type="scientific">Xenorhabdus poinarii G6</name>
    <dbReference type="NCBI Taxonomy" id="1354304"/>
    <lineage>
        <taxon>Bacteria</taxon>
        <taxon>Pseudomonadati</taxon>
        <taxon>Pseudomonadota</taxon>
        <taxon>Gammaproteobacteria</taxon>
        <taxon>Enterobacterales</taxon>
        <taxon>Morganellaceae</taxon>
        <taxon>Xenorhabdus</taxon>
    </lineage>
</organism>
<protein>
    <submittedName>
        <fullName evidence="2">Putative exported protein</fullName>
    </submittedName>
</protein>
<dbReference type="STRING" id="1354304.XPG1_2574"/>
<name>A0A068R5T4_9GAMM</name>
<keyword evidence="1" id="KW-1133">Transmembrane helix</keyword>
<feature type="transmembrane region" description="Helical" evidence="1">
    <location>
        <begin position="59"/>
        <end position="78"/>
    </location>
</feature>
<dbReference type="AlphaFoldDB" id="A0A068R5T4"/>
<keyword evidence="3" id="KW-1185">Reference proteome</keyword>
<reference evidence="2 3" key="1">
    <citation type="submission" date="2013-07" db="EMBL/GenBank/DDBJ databases">
        <authorList>
            <person name="Genoscope - CEA"/>
        </authorList>
    </citation>
    <scope>NUCLEOTIDE SEQUENCE [LARGE SCALE GENOMIC DNA]</scope>
    <source>
        <strain evidence="2 3">G6</strain>
    </source>
</reference>